<feature type="region of interest" description="Disordered" evidence="1">
    <location>
        <begin position="61"/>
        <end position="93"/>
    </location>
</feature>
<protein>
    <submittedName>
        <fullName evidence="2">Uncharacterized protein</fullName>
    </submittedName>
</protein>
<evidence type="ECO:0000313" key="3">
    <source>
        <dbReference type="Proteomes" id="UP000578077"/>
    </source>
</evidence>
<reference evidence="2 3" key="1">
    <citation type="submission" date="2020-08" db="EMBL/GenBank/DDBJ databases">
        <title>Sequencing the genomes of 1000 actinobacteria strains.</title>
        <authorList>
            <person name="Klenk H.-P."/>
        </authorList>
    </citation>
    <scope>NUCLEOTIDE SEQUENCE [LARGE SCALE GENOMIC DNA]</scope>
    <source>
        <strain evidence="2 3">DSM 44593</strain>
    </source>
</reference>
<accession>A0A841EJE0</accession>
<keyword evidence="3" id="KW-1185">Reference proteome</keyword>
<name>A0A841EJE0_9ACTN</name>
<organism evidence="2 3">
    <name type="scientific">Streptomonospora salina</name>
    <dbReference type="NCBI Taxonomy" id="104205"/>
    <lineage>
        <taxon>Bacteria</taxon>
        <taxon>Bacillati</taxon>
        <taxon>Actinomycetota</taxon>
        <taxon>Actinomycetes</taxon>
        <taxon>Streptosporangiales</taxon>
        <taxon>Nocardiopsidaceae</taxon>
        <taxon>Streptomonospora</taxon>
    </lineage>
</organism>
<evidence type="ECO:0000256" key="1">
    <source>
        <dbReference type="SAM" id="MobiDB-lite"/>
    </source>
</evidence>
<evidence type="ECO:0000313" key="2">
    <source>
        <dbReference type="EMBL" id="MBB6000470.1"/>
    </source>
</evidence>
<dbReference type="RefSeq" id="WP_184637914.1">
    <property type="nucleotide sequence ID" value="NZ_BAABKT010000032.1"/>
</dbReference>
<proteinExistence type="predicted"/>
<dbReference type="AlphaFoldDB" id="A0A841EJE0"/>
<dbReference type="Proteomes" id="UP000578077">
    <property type="component" value="Unassembled WGS sequence"/>
</dbReference>
<gene>
    <name evidence="2" type="ORF">HNR25_004221</name>
</gene>
<comment type="caution">
    <text evidence="2">The sequence shown here is derived from an EMBL/GenBank/DDBJ whole genome shotgun (WGS) entry which is preliminary data.</text>
</comment>
<dbReference type="EMBL" id="JACHLY010000001">
    <property type="protein sequence ID" value="MBB6000470.1"/>
    <property type="molecule type" value="Genomic_DNA"/>
</dbReference>
<sequence length="93" mass="10027">MTTRPAPVATMIERYNSALDQDFGDHLRFTPVETDDGIMGTGTAARITHSARLGDRPLMDIQTASPRCGGRRGTCRPGSPGPLKPARSRRSCS</sequence>